<evidence type="ECO:0000259" key="1">
    <source>
        <dbReference type="PROSITE" id="PS50851"/>
    </source>
</evidence>
<dbReference type="GO" id="GO:0007165">
    <property type="term" value="P:signal transduction"/>
    <property type="evidence" value="ECO:0007669"/>
    <property type="project" value="InterPro"/>
</dbReference>
<dbReference type="SMART" id="SM00260">
    <property type="entry name" value="CheW"/>
    <property type="match status" value="1"/>
</dbReference>
<proteinExistence type="predicted"/>
<name>A0A4Z0CC05_9BURK</name>
<dbReference type="GO" id="GO:0005829">
    <property type="term" value="C:cytosol"/>
    <property type="evidence" value="ECO:0007669"/>
    <property type="project" value="TreeGrafter"/>
</dbReference>
<organism evidence="2 3">
    <name type="scientific">Ramlibacter humi</name>
    <dbReference type="NCBI Taxonomy" id="2530451"/>
    <lineage>
        <taxon>Bacteria</taxon>
        <taxon>Pseudomonadati</taxon>
        <taxon>Pseudomonadota</taxon>
        <taxon>Betaproteobacteria</taxon>
        <taxon>Burkholderiales</taxon>
        <taxon>Comamonadaceae</taxon>
        <taxon>Ramlibacter</taxon>
    </lineage>
</organism>
<gene>
    <name evidence="2" type="ORF">EZ216_00690</name>
</gene>
<dbReference type="PANTHER" id="PTHR22617">
    <property type="entry name" value="CHEMOTAXIS SENSOR HISTIDINE KINASE-RELATED"/>
    <property type="match status" value="1"/>
</dbReference>
<comment type="caution">
    <text evidence="2">The sequence shown here is derived from an EMBL/GenBank/DDBJ whole genome shotgun (WGS) entry which is preliminary data.</text>
</comment>
<dbReference type="GO" id="GO:0006935">
    <property type="term" value="P:chemotaxis"/>
    <property type="evidence" value="ECO:0007669"/>
    <property type="project" value="InterPro"/>
</dbReference>
<accession>A0A4Z0CC05</accession>
<dbReference type="PROSITE" id="PS50851">
    <property type="entry name" value="CHEW"/>
    <property type="match status" value="1"/>
</dbReference>
<evidence type="ECO:0000313" key="2">
    <source>
        <dbReference type="EMBL" id="TFZ07715.1"/>
    </source>
</evidence>
<dbReference type="Pfam" id="PF01584">
    <property type="entry name" value="CheW"/>
    <property type="match status" value="1"/>
</dbReference>
<dbReference type="InterPro" id="IPR002545">
    <property type="entry name" value="CheW-lke_dom"/>
</dbReference>
<dbReference type="EMBL" id="SMLK01000001">
    <property type="protein sequence ID" value="TFZ07715.1"/>
    <property type="molecule type" value="Genomic_DNA"/>
</dbReference>
<evidence type="ECO:0000313" key="3">
    <source>
        <dbReference type="Proteomes" id="UP000297839"/>
    </source>
</evidence>
<sequence>MSNSAAARRLVAFRLGSGRHAVALAAVQRVLAAAAVTPLPAAAPEGVLGVLDVAGQVLPVYAARERFGLPAKPLEPDDQFLLLRTPRRLLALVVDEALGVIECDAAVLDAAALVPGLQRPAGVARLPDGLLLVHDVELLLSPSQEEALVVALEGRT</sequence>
<dbReference type="PANTHER" id="PTHR22617:SF43">
    <property type="entry name" value="PROTEIN PILI"/>
    <property type="match status" value="1"/>
</dbReference>
<dbReference type="Gene3D" id="2.40.50.180">
    <property type="entry name" value="CheA-289, Domain 4"/>
    <property type="match status" value="1"/>
</dbReference>
<reference evidence="2 3" key="1">
    <citation type="submission" date="2019-03" db="EMBL/GenBank/DDBJ databases">
        <title>Ramlibacter sp. 18x22-1, whole genome shotgun sequence.</title>
        <authorList>
            <person name="Zhang X."/>
            <person name="Feng G."/>
            <person name="Zhu H."/>
        </authorList>
    </citation>
    <scope>NUCLEOTIDE SEQUENCE [LARGE SCALE GENOMIC DNA]</scope>
    <source>
        <strain evidence="2 3">18x22-1</strain>
    </source>
</reference>
<feature type="domain" description="CheW-like" evidence="1">
    <location>
        <begin position="7"/>
        <end position="145"/>
    </location>
</feature>
<dbReference type="AlphaFoldDB" id="A0A4Z0CC05"/>
<dbReference type="Proteomes" id="UP000297839">
    <property type="component" value="Unassembled WGS sequence"/>
</dbReference>
<dbReference type="OrthoDB" id="9806105at2"/>
<dbReference type="InterPro" id="IPR039315">
    <property type="entry name" value="CheW"/>
</dbReference>
<dbReference type="Gene3D" id="2.30.30.40">
    <property type="entry name" value="SH3 Domains"/>
    <property type="match status" value="1"/>
</dbReference>
<dbReference type="InterPro" id="IPR036061">
    <property type="entry name" value="CheW-like_dom_sf"/>
</dbReference>
<dbReference type="SUPFAM" id="SSF50341">
    <property type="entry name" value="CheW-like"/>
    <property type="match status" value="1"/>
</dbReference>
<keyword evidence="3" id="KW-1185">Reference proteome</keyword>
<protein>
    <submittedName>
        <fullName evidence="2">Chemotaxis protein CheW</fullName>
    </submittedName>
</protein>
<dbReference type="RefSeq" id="WP_135247652.1">
    <property type="nucleotide sequence ID" value="NZ_SMLK01000001.1"/>
</dbReference>